<organism evidence="2 3">
    <name type="scientific">Streptomyces thermolilacinus SPC6</name>
    <dbReference type="NCBI Taxonomy" id="1306406"/>
    <lineage>
        <taxon>Bacteria</taxon>
        <taxon>Bacillati</taxon>
        <taxon>Actinomycetota</taxon>
        <taxon>Actinomycetes</taxon>
        <taxon>Kitasatosporales</taxon>
        <taxon>Streptomycetaceae</taxon>
        <taxon>Streptomyces</taxon>
    </lineage>
</organism>
<sequence>MTEHIRRAPRPLADSVLFVLWWAWAWQSSGATAQGATLIGQLRDDTPWWWWVILVGLLCGLPAQSHAPGGGVARLVRRVAGGRGGAPVAVALTLAALVAPALLFGVGLGSVVSDLPTAARWDGFLDVMSSAPALAVYAAGSGAVLLRRRSTGGRSAPAPGEARRR</sequence>
<dbReference type="RefSeq" id="WP_023586454.1">
    <property type="nucleotide sequence ID" value="NZ_ASHX02000001.1"/>
</dbReference>
<evidence type="ECO:0000313" key="2">
    <source>
        <dbReference type="EMBL" id="OEJ94321.1"/>
    </source>
</evidence>
<evidence type="ECO:0000313" key="3">
    <source>
        <dbReference type="Proteomes" id="UP000095329"/>
    </source>
</evidence>
<comment type="caution">
    <text evidence="2">The sequence shown here is derived from an EMBL/GenBank/DDBJ whole genome shotgun (WGS) entry which is preliminary data.</text>
</comment>
<dbReference type="AlphaFoldDB" id="A0A1D3DPS4"/>
<evidence type="ECO:0000256" key="1">
    <source>
        <dbReference type="SAM" id="Phobius"/>
    </source>
</evidence>
<dbReference type="Proteomes" id="UP000095329">
    <property type="component" value="Unassembled WGS sequence"/>
</dbReference>
<keyword evidence="3" id="KW-1185">Reference proteome</keyword>
<feature type="transmembrane region" description="Helical" evidence="1">
    <location>
        <begin position="88"/>
        <end position="112"/>
    </location>
</feature>
<feature type="transmembrane region" description="Helical" evidence="1">
    <location>
        <begin position="124"/>
        <end position="146"/>
    </location>
</feature>
<keyword evidence="1" id="KW-0472">Membrane</keyword>
<name>A0A1D3DPS4_9ACTN</name>
<gene>
    <name evidence="2" type="ORF">J116_007395</name>
</gene>
<keyword evidence="1" id="KW-0812">Transmembrane</keyword>
<dbReference type="STRING" id="1306406.J116_007395"/>
<keyword evidence="1" id="KW-1133">Transmembrane helix</keyword>
<proteinExistence type="predicted"/>
<dbReference type="OrthoDB" id="4332411at2"/>
<reference evidence="2 3" key="1">
    <citation type="journal article" date="2013" name="Genome Announc.">
        <title>Genome Sequence of Streptomyces violaceusniger Strain SPC6, a Halotolerant Streptomycete That Exhibits Rapid Growth and Development.</title>
        <authorList>
            <person name="Chen X."/>
            <person name="Zhang B."/>
            <person name="Zhang W."/>
            <person name="Wu X."/>
            <person name="Zhang M."/>
            <person name="Chen T."/>
            <person name="Liu G."/>
            <person name="Dyson P."/>
        </authorList>
    </citation>
    <scope>NUCLEOTIDE SEQUENCE [LARGE SCALE GENOMIC DNA]</scope>
    <source>
        <strain evidence="2 3">SPC6</strain>
    </source>
</reference>
<dbReference type="EMBL" id="ASHX02000001">
    <property type="protein sequence ID" value="OEJ94321.1"/>
    <property type="molecule type" value="Genomic_DNA"/>
</dbReference>
<protein>
    <submittedName>
        <fullName evidence="2">Uncharacterized protein</fullName>
    </submittedName>
</protein>
<accession>A0A1D3DPS4</accession>